<dbReference type="RefSeq" id="WP_222991017.1">
    <property type="nucleotide sequence ID" value="NZ_JAINVV010000008.1"/>
</dbReference>
<dbReference type="Proteomes" id="UP000706039">
    <property type="component" value="Unassembled WGS sequence"/>
</dbReference>
<evidence type="ECO:0000313" key="4">
    <source>
        <dbReference type="Proteomes" id="UP000706039"/>
    </source>
</evidence>
<dbReference type="SUPFAM" id="SSF56601">
    <property type="entry name" value="beta-lactamase/transpeptidase-like"/>
    <property type="match status" value="1"/>
</dbReference>
<evidence type="ECO:0000256" key="1">
    <source>
        <dbReference type="SAM" id="SignalP"/>
    </source>
</evidence>
<feature type="signal peptide" evidence="1">
    <location>
        <begin position="1"/>
        <end position="23"/>
    </location>
</feature>
<accession>A0ABS7PRE1</accession>
<dbReference type="InterPro" id="IPR050789">
    <property type="entry name" value="Diverse_Enzym_Activities"/>
</dbReference>
<evidence type="ECO:0000313" key="3">
    <source>
        <dbReference type="EMBL" id="MBY8823912.1"/>
    </source>
</evidence>
<evidence type="ECO:0000259" key="2">
    <source>
        <dbReference type="Pfam" id="PF00144"/>
    </source>
</evidence>
<dbReference type="InterPro" id="IPR012338">
    <property type="entry name" value="Beta-lactam/transpept-like"/>
</dbReference>
<dbReference type="InterPro" id="IPR001466">
    <property type="entry name" value="Beta-lactam-related"/>
</dbReference>
<organism evidence="3 4">
    <name type="scientific">Sphingomonas colocasiae</name>
    <dbReference type="NCBI Taxonomy" id="1848973"/>
    <lineage>
        <taxon>Bacteria</taxon>
        <taxon>Pseudomonadati</taxon>
        <taxon>Pseudomonadota</taxon>
        <taxon>Alphaproteobacteria</taxon>
        <taxon>Sphingomonadales</taxon>
        <taxon>Sphingomonadaceae</taxon>
        <taxon>Sphingomonas</taxon>
    </lineage>
</organism>
<sequence length="438" mass="46229">MTRMFARIACGLVAIALPLSAFASPPVAAQAGKASAGAFSTAELAKLDAAMDGFVDRGELAGISTLLIHRDREVAFHAHGQRNAVTGAPLTRDTIFRIYSMTKPITAVAMMILYEQGKWTLDDPITRFLPEMADLKVVTGETADGKPILADAVRPPTMRELMSHSGGFAYGMMDGRLASTLFRQRNVAAAPSANAMVDMVAGLPLLSQPGAEWAYSISSDLQGVIVERISGQSLGAFMREHIFGPLAMRDTGFTVPADKLARLVDLYATDPASGKPVPVIATPAAVATGLVRDYAEPPKVESGGGGLVSTIDDYARFARMLARGGALGGRRILKPETVRLMGTNQIPAIALGKPNANKIAFSPALGYGLGVMVATDPQAAGLPDGKGTMSWDGAASTWFWVDPANDIVFVGMVQRMGGPVRLQLEAQSRALVYEGLGR</sequence>
<gene>
    <name evidence="3" type="ORF">K7G82_16525</name>
</gene>
<protein>
    <submittedName>
        <fullName evidence="3">Beta-lactamase family protein</fullName>
    </submittedName>
</protein>
<dbReference type="EMBL" id="JAINVV010000008">
    <property type="protein sequence ID" value="MBY8823912.1"/>
    <property type="molecule type" value="Genomic_DNA"/>
</dbReference>
<dbReference type="PANTHER" id="PTHR43283">
    <property type="entry name" value="BETA-LACTAMASE-RELATED"/>
    <property type="match status" value="1"/>
</dbReference>
<keyword evidence="4" id="KW-1185">Reference proteome</keyword>
<name>A0ABS7PRE1_9SPHN</name>
<comment type="caution">
    <text evidence="3">The sequence shown here is derived from an EMBL/GenBank/DDBJ whole genome shotgun (WGS) entry which is preliminary data.</text>
</comment>
<reference evidence="3 4" key="1">
    <citation type="submission" date="2021-08" db="EMBL/GenBank/DDBJ databases">
        <authorList>
            <person name="Tuo L."/>
        </authorList>
    </citation>
    <scope>NUCLEOTIDE SEQUENCE [LARGE SCALE GENOMIC DNA]</scope>
    <source>
        <strain evidence="3 4">JCM 31229</strain>
    </source>
</reference>
<keyword evidence="1" id="KW-0732">Signal</keyword>
<dbReference type="Pfam" id="PF00144">
    <property type="entry name" value="Beta-lactamase"/>
    <property type="match status" value="1"/>
</dbReference>
<dbReference type="Gene3D" id="3.40.710.10">
    <property type="entry name" value="DD-peptidase/beta-lactamase superfamily"/>
    <property type="match status" value="1"/>
</dbReference>
<dbReference type="PANTHER" id="PTHR43283:SF3">
    <property type="entry name" value="BETA-LACTAMASE FAMILY PROTEIN (AFU_ORTHOLOGUE AFUA_5G07500)"/>
    <property type="match status" value="1"/>
</dbReference>
<proteinExistence type="predicted"/>
<feature type="domain" description="Beta-lactamase-related" evidence="2">
    <location>
        <begin position="47"/>
        <end position="432"/>
    </location>
</feature>
<feature type="chain" id="PRO_5045877101" evidence="1">
    <location>
        <begin position="24"/>
        <end position="438"/>
    </location>
</feature>